<feature type="compositionally biased region" description="Low complexity" evidence="1">
    <location>
        <begin position="2054"/>
        <end position="2066"/>
    </location>
</feature>
<feature type="compositionally biased region" description="Pro residues" evidence="1">
    <location>
        <begin position="1468"/>
        <end position="1480"/>
    </location>
</feature>
<feature type="compositionally biased region" description="Basic and acidic residues" evidence="1">
    <location>
        <begin position="2027"/>
        <end position="2037"/>
    </location>
</feature>
<feature type="compositionally biased region" description="Basic and acidic residues" evidence="1">
    <location>
        <begin position="1670"/>
        <end position="1679"/>
    </location>
</feature>
<feature type="region of interest" description="Disordered" evidence="1">
    <location>
        <begin position="1967"/>
        <end position="2002"/>
    </location>
</feature>
<dbReference type="RefSeq" id="WP_062969122.1">
    <property type="nucleotide sequence ID" value="NZ_JAJFOE010000002.1"/>
</dbReference>
<dbReference type="NCBIfam" id="NF041492">
    <property type="entry name" value="MobF"/>
    <property type="match status" value="1"/>
</dbReference>
<dbReference type="CDD" id="cd18809">
    <property type="entry name" value="SF1_C_RecD"/>
    <property type="match status" value="1"/>
</dbReference>
<accession>A0A378X843</accession>
<dbReference type="OrthoDB" id="4524286at2"/>
<evidence type="ECO:0000313" key="3">
    <source>
        <dbReference type="EMBL" id="SUA48733.1"/>
    </source>
</evidence>
<dbReference type="SUPFAM" id="SSF55464">
    <property type="entry name" value="Origin of replication-binding domain, RBD-like"/>
    <property type="match status" value="1"/>
</dbReference>
<feature type="compositionally biased region" description="Basic and acidic residues" evidence="1">
    <location>
        <begin position="2087"/>
        <end position="2134"/>
    </location>
</feature>
<dbReference type="InterPro" id="IPR014862">
    <property type="entry name" value="TrwC"/>
</dbReference>
<dbReference type="Pfam" id="PF08751">
    <property type="entry name" value="TrwC"/>
    <property type="match status" value="1"/>
</dbReference>
<dbReference type="SUPFAM" id="SSF52540">
    <property type="entry name" value="P-loop containing nucleoside triphosphate hydrolases"/>
    <property type="match status" value="2"/>
</dbReference>
<feature type="domain" description="TrwC relaxase" evidence="2">
    <location>
        <begin position="11"/>
        <end position="440"/>
    </location>
</feature>
<feature type="compositionally biased region" description="Basic and acidic residues" evidence="1">
    <location>
        <begin position="1641"/>
        <end position="1659"/>
    </location>
</feature>
<dbReference type="Gene3D" id="2.30.30.940">
    <property type="match status" value="1"/>
</dbReference>
<dbReference type="Pfam" id="PF13604">
    <property type="entry name" value="AAA_30"/>
    <property type="match status" value="1"/>
</dbReference>
<proteinExistence type="predicted"/>
<feature type="region of interest" description="Disordered" evidence="1">
    <location>
        <begin position="1641"/>
        <end position="1783"/>
    </location>
</feature>
<reference evidence="3 4" key="1">
    <citation type="submission" date="2018-06" db="EMBL/GenBank/DDBJ databases">
        <authorList>
            <consortium name="Pathogen Informatics"/>
            <person name="Doyle S."/>
        </authorList>
    </citation>
    <scope>NUCLEOTIDE SEQUENCE [LARGE SCALE GENOMIC DNA]</scope>
    <source>
        <strain evidence="3 4">NCTC13184</strain>
    </source>
</reference>
<feature type="compositionally biased region" description="Pro residues" evidence="1">
    <location>
        <begin position="1430"/>
        <end position="1448"/>
    </location>
</feature>
<feature type="region of interest" description="Disordered" evidence="1">
    <location>
        <begin position="2027"/>
        <end position="2066"/>
    </location>
</feature>
<feature type="region of interest" description="Disordered" evidence="1">
    <location>
        <begin position="1430"/>
        <end position="1480"/>
    </location>
</feature>
<dbReference type="InterPro" id="IPR027417">
    <property type="entry name" value="P-loop_NTPase"/>
</dbReference>
<evidence type="ECO:0000313" key="4">
    <source>
        <dbReference type="Proteomes" id="UP000255082"/>
    </source>
</evidence>
<dbReference type="Proteomes" id="UP000255082">
    <property type="component" value="Unassembled WGS sequence"/>
</dbReference>
<dbReference type="Gene3D" id="3.40.50.300">
    <property type="entry name" value="P-loop containing nucleotide triphosphate hydrolases"/>
    <property type="match status" value="2"/>
</dbReference>
<feature type="compositionally biased region" description="Basic and acidic residues" evidence="1">
    <location>
        <begin position="1743"/>
        <end position="1752"/>
    </location>
</feature>
<evidence type="ECO:0000259" key="2">
    <source>
        <dbReference type="Pfam" id="PF08751"/>
    </source>
</evidence>
<organism evidence="3 4">
    <name type="scientific">Nocardia africana</name>
    <dbReference type="NCBI Taxonomy" id="134964"/>
    <lineage>
        <taxon>Bacteria</taxon>
        <taxon>Bacillati</taxon>
        <taxon>Actinomycetota</taxon>
        <taxon>Actinomycetes</taxon>
        <taxon>Mycobacteriales</taxon>
        <taxon>Nocardiaceae</taxon>
        <taxon>Nocardia</taxon>
    </lineage>
</organism>
<protein>
    <submittedName>
        <fullName evidence="3">Multifunctional conjugation protein TraI</fullName>
    </submittedName>
</protein>
<gene>
    <name evidence="3" type="primary">traI_1</name>
    <name evidence="3" type="ORF">NCTC13184_07288</name>
</gene>
<feature type="compositionally biased region" description="Acidic residues" evidence="1">
    <location>
        <begin position="2135"/>
        <end position="2146"/>
    </location>
</feature>
<sequence length="2146" mass="234217">MVVATLHKISAGDGYLYYTQQVAKQDVSARGSTRLSDYYSSKGEAPGRWYGSGLAGLTVTYRDKTIDESAVEAGSPVTEDQMRALFGQGHHPNANEIRDCVIAREVKVGARRRHAILAADRAAMLGAPFRIYDGASEFRKRCAMAFADYNGDLGLPTRTAIPDEVRSQIRTGIANTMFREQFSRPPLDQRELSGWVARNSRLQINAVAGFDWTFTPVKSVSALWALAPREVSEKIADAHQAAMATAVEFLEHHATFSRLGRNGVRQVEVDGLVCAVFDHRDSRAGDPNLHTHIVVANRVRTSEGSWRTLDGTMFYRFAVSASEIYNTTLEIELLRRFSDADRQHYRIEFAPVPTSDPGKRPVREIVGIAPELVEFWSKRVAAITARTGELAAAFEQAHGREPRPDELHKITQQATLDTRPAKKAHRSLAEQREQWWHDAVAVLGSPERVTRMLAQALHPRLLSFPVIDSQWIAERADEVIATVSGERATWQYPHVRSETERVVRGRITAPQQWAEVTARITSQVLAPNRAIARGDPDIAAQPELRQVPAIYRRSDGSSVYSTVASQSYTTPQTLAVEARLVELFNDTGARAVPAAAVQDAVRAYHRDPAHGGLRLNQDQIAVIARFATSGRRFDVANAPAGTGKTTAMGVLADAWRSEGGTVLGLAPTAAAAHDLGADIRARTDTLDKLLAVLDAHTPTPQRLAESPDPVASLPQWVLDIDNRTLVIIDEHVRIVDPKRLQAMTFLMMRGATVRFLGDLEQLPAIGDGGAAADIIEAADAITLSNVVRFAEPAEATATLLLREGDPAGFGFHLDRGRVHAGSPASVIDAAYTAWASDIAAGRDAVLLAPTHVIVGELNQRARADRLATTTAPRGPEIELPDGSSVSAGDTICTTSNERRLTVGQSGDYVRNGYRWLVTTVRADGSITATRLEKGRASGVSVVLPPEYARSHVRLGYASTIDSVQGITADSCHTVLRGNESRAQLYVALTRGRLGNYLYLTTTLDGSNEGAFYSDLAAHPRTALEILVAILSRDRTHTSAVRELRDALDPLTRLGRATDVYTDALGVAIEHALGTEAMHEIDTAAEHLYPGLTSYPAWPVLRQHLATLALNGSDPAAELADAIASRELATAKDVAAVLDWRLDPSGAHSRAPGPLPWLPAIPDEVRADATVAAFLDARVRIITDLADAIRATVRDFTPLTAPAWARPLLGADPRLIADLAVWRAANHIQAADTRTTGPVRYTAVERRHQLELDARVTDAIGDIHLATTTWEPVIKRIEARILADPFWPILADRLETASLAGIDVEAMLDTAAQQRPLPDELAAAALWSRLNLDPAALAGASTLTPDWIPALIDVFGPDLADRIINDPAWPQVVAAVEAAEIATATAWTSIDILTTAGELLAADRPTGGVRPDQLTTALAWCIDAIVHHVPTSPPHPAEPPPAAEPPFPDPQNAAAETVPAPEDTDMSEPEPPPADPTPAPPLAEGILVVAELFRLGAHRNGSMELSRVWAEATDEERRTVMRVEATLKSYPWVIAQARLQAAARDNPHLGELIRACIPVTDPGVYRPTTASSDISPAPSPIPAPPVDVSQLQWKPPADDVERRTQRRILKTLEQYPFPEAQRRLRAAARDLPEHRELILQHIPETDPGLHHPGDPARDPVRQWNPQRKTRSRIDPRRRVPADQQRGASRIVEDYFAEQPDRYLTQPSPDDRSTHDEYTTPSPAPSAEIGDVADAAPSEGTTGTEPRHHEREQETVTAAENGGRRKPPRPVRLTGDRQEYDGGPFEPNIENLRGLACVACMLERPVADTGMMLSLERHTADAGLCTDCREAGRPGIPDHAPADYLRARCQFIADTHGPENARGLLRRDFRNSPRLRVRVAIAEWVADNLPATEHPPGAEAEAAVADNDPLFTLTDAALDAHAQDLRQRIELADTDAILTDAPHPGDANTAPAEEHDQILAAITAAREARDTFQETGTRLHANRSAIRDTNNQIEATPRLARSDRRRLETELKDLTRTHGELEAQLADARRAAREAHRDAVLQAGPEPGWDRILHQTAPTPATTTPAPDYESAARVAATAEHAAQLKQRWQHELDAADTERQRRDELTPDQRRREEQLRTRDTIEPHAVHAASRDTEAGLDVDQPDTGL</sequence>
<feature type="region of interest" description="Disordered" evidence="1">
    <location>
        <begin position="2087"/>
        <end position="2146"/>
    </location>
</feature>
<dbReference type="EMBL" id="UGRU01000001">
    <property type="protein sequence ID" value="SUA48733.1"/>
    <property type="molecule type" value="Genomic_DNA"/>
</dbReference>
<feature type="compositionally biased region" description="Basic and acidic residues" evidence="1">
    <location>
        <begin position="1707"/>
        <end position="1716"/>
    </location>
</feature>
<evidence type="ECO:0000256" key="1">
    <source>
        <dbReference type="SAM" id="MobiDB-lite"/>
    </source>
</evidence>
<name>A0A378X843_9NOCA</name>